<reference evidence="6" key="1">
    <citation type="journal article" date="2023" name="Commun. Biol.">
        <title>Genome analysis of Parmales, the sister group of diatoms, reveals the evolutionary specialization of diatoms from phago-mixotrophs to photoautotrophs.</title>
        <authorList>
            <person name="Ban H."/>
            <person name="Sato S."/>
            <person name="Yoshikawa S."/>
            <person name="Yamada K."/>
            <person name="Nakamura Y."/>
            <person name="Ichinomiya M."/>
            <person name="Sato N."/>
            <person name="Blanc-Mathieu R."/>
            <person name="Endo H."/>
            <person name="Kuwata A."/>
            <person name="Ogata H."/>
        </authorList>
    </citation>
    <scope>NUCLEOTIDE SEQUENCE [LARGE SCALE GENOMIC DNA]</scope>
</reference>
<dbReference type="InterPro" id="IPR018392">
    <property type="entry name" value="LysM"/>
</dbReference>
<evidence type="ECO:0000313" key="5">
    <source>
        <dbReference type="EMBL" id="GMI34655.1"/>
    </source>
</evidence>
<dbReference type="SUPFAM" id="SSF54106">
    <property type="entry name" value="LysM domain"/>
    <property type="match status" value="1"/>
</dbReference>
<evidence type="ECO:0000256" key="2">
    <source>
        <dbReference type="SAM" id="Phobius"/>
    </source>
</evidence>
<gene>
    <name evidence="5" type="ORF">TrCOL_g13022</name>
</gene>
<keyword evidence="6" id="KW-1185">Reference proteome</keyword>
<evidence type="ECO:0000259" key="4">
    <source>
        <dbReference type="PROSITE" id="PS51782"/>
    </source>
</evidence>
<dbReference type="SMART" id="SM00257">
    <property type="entry name" value="LysM"/>
    <property type="match status" value="1"/>
</dbReference>
<keyword evidence="2" id="KW-1133">Transmembrane helix</keyword>
<evidence type="ECO:0000256" key="3">
    <source>
        <dbReference type="SAM" id="SignalP"/>
    </source>
</evidence>
<protein>
    <recommendedName>
        <fullName evidence="4">LysM domain-containing protein</fullName>
    </recommendedName>
</protein>
<dbReference type="AlphaFoldDB" id="A0A9W7L6Y8"/>
<dbReference type="InterPro" id="IPR049892">
    <property type="entry name" value="AA9"/>
</dbReference>
<keyword evidence="2" id="KW-0472">Membrane</keyword>
<dbReference type="PROSITE" id="PS51782">
    <property type="entry name" value="LYSM"/>
    <property type="match status" value="1"/>
</dbReference>
<dbReference type="InterPro" id="IPR005103">
    <property type="entry name" value="AA9_LPMO"/>
</dbReference>
<feature type="chain" id="PRO_5040724553" description="LysM domain-containing protein" evidence="3">
    <location>
        <begin position="18"/>
        <end position="386"/>
    </location>
</feature>
<comment type="caution">
    <text evidence="5">The sequence shown here is derived from an EMBL/GenBank/DDBJ whole genome shotgun (WGS) entry which is preliminary data.</text>
</comment>
<sequence>MILKVLCVLASVGAVSGHGRLIEPVSRVGNTGYEDDPVPSLTSTDFVCRHSSRNEAFVTSVTAGSTLTLKWRFGAAHVGDCSVYLSYDVSTSDPTSQSFFKIANLPDCRSQNNQPVTIDLPSWLPPGDAVLRWDWSALHTYPNVEFYTQCVDLTITSSSSLSPPDVGGYSILDPPIYPANGGDGVGYRNPFNPSSSQFMTGPACARGYEGNNCKVTEEGTEGNTGGGGGDGGGGDDGSGGDGSGGDGSGGDGSGGDGSEDLTPVCLIHTVKSGETLSTIADYYVSLGYEGVTWENICSFNTMISCDVIDVGDTYVIPGTCNSSSGGGGGGGEEGGGGSPGPAVAGVLAVLVVVVGAAVYVKGGFNVNVAGKRAKELWTKGGDNTMV</sequence>
<feature type="compositionally biased region" description="Gly residues" evidence="1">
    <location>
        <begin position="222"/>
        <end position="256"/>
    </location>
</feature>
<dbReference type="Gene3D" id="2.70.50.70">
    <property type="match status" value="1"/>
</dbReference>
<dbReference type="Proteomes" id="UP001165065">
    <property type="component" value="Unassembled WGS sequence"/>
</dbReference>
<evidence type="ECO:0000313" key="6">
    <source>
        <dbReference type="Proteomes" id="UP001165065"/>
    </source>
</evidence>
<dbReference type="Pfam" id="PF01476">
    <property type="entry name" value="LysM"/>
    <property type="match status" value="1"/>
</dbReference>
<feature type="region of interest" description="Disordered" evidence="1">
    <location>
        <begin position="215"/>
        <end position="259"/>
    </location>
</feature>
<dbReference type="Pfam" id="PF03443">
    <property type="entry name" value="AA9"/>
    <property type="match status" value="1"/>
</dbReference>
<feature type="transmembrane region" description="Helical" evidence="2">
    <location>
        <begin position="342"/>
        <end position="364"/>
    </location>
</feature>
<dbReference type="EMBL" id="BRYA01000045">
    <property type="protein sequence ID" value="GMI34655.1"/>
    <property type="molecule type" value="Genomic_DNA"/>
</dbReference>
<proteinExistence type="predicted"/>
<organism evidence="5 6">
    <name type="scientific">Triparma columacea</name>
    <dbReference type="NCBI Taxonomy" id="722753"/>
    <lineage>
        <taxon>Eukaryota</taxon>
        <taxon>Sar</taxon>
        <taxon>Stramenopiles</taxon>
        <taxon>Ochrophyta</taxon>
        <taxon>Bolidophyceae</taxon>
        <taxon>Parmales</taxon>
        <taxon>Triparmaceae</taxon>
        <taxon>Triparma</taxon>
    </lineage>
</organism>
<feature type="signal peptide" evidence="3">
    <location>
        <begin position="1"/>
        <end position="17"/>
    </location>
</feature>
<feature type="domain" description="LysM" evidence="4">
    <location>
        <begin position="266"/>
        <end position="316"/>
    </location>
</feature>
<dbReference type="PANTHER" id="PTHR33353">
    <property type="entry name" value="PUTATIVE (AFU_ORTHOLOGUE AFUA_1G12560)-RELATED"/>
    <property type="match status" value="1"/>
</dbReference>
<accession>A0A9W7L6Y8</accession>
<dbReference type="PANTHER" id="PTHR33353:SF32">
    <property type="entry name" value="ENDO-BETA-1,4-GLUCANASE D"/>
    <property type="match status" value="1"/>
</dbReference>
<keyword evidence="2" id="KW-0812">Transmembrane</keyword>
<dbReference type="CDD" id="cd00118">
    <property type="entry name" value="LysM"/>
    <property type="match status" value="1"/>
</dbReference>
<dbReference type="InterPro" id="IPR036779">
    <property type="entry name" value="LysM_dom_sf"/>
</dbReference>
<dbReference type="OrthoDB" id="4849160at2759"/>
<evidence type="ECO:0000256" key="1">
    <source>
        <dbReference type="SAM" id="MobiDB-lite"/>
    </source>
</evidence>
<dbReference type="Gene3D" id="3.10.350.10">
    <property type="entry name" value="LysM domain"/>
    <property type="match status" value="1"/>
</dbReference>
<keyword evidence="3" id="KW-0732">Signal</keyword>
<name>A0A9W7L6Y8_9STRA</name>